<keyword evidence="2" id="KW-1185">Reference proteome</keyword>
<organism evidence="1 2">
    <name type="scientific">Racocetra persica</name>
    <dbReference type="NCBI Taxonomy" id="160502"/>
    <lineage>
        <taxon>Eukaryota</taxon>
        <taxon>Fungi</taxon>
        <taxon>Fungi incertae sedis</taxon>
        <taxon>Mucoromycota</taxon>
        <taxon>Glomeromycotina</taxon>
        <taxon>Glomeromycetes</taxon>
        <taxon>Diversisporales</taxon>
        <taxon>Gigasporaceae</taxon>
        <taxon>Racocetra</taxon>
    </lineage>
</organism>
<dbReference type="Proteomes" id="UP000789920">
    <property type="component" value="Unassembled WGS sequence"/>
</dbReference>
<reference evidence="1" key="1">
    <citation type="submission" date="2021-06" db="EMBL/GenBank/DDBJ databases">
        <authorList>
            <person name="Kallberg Y."/>
            <person name="Tangrot J."/>
            <person name="Rosling A."/>
        </authorList>
    </citation>
    <scope>NUCLEOTIDE SEQUENCE</scope>
    <source>
        <strain evidence="1">MA461A</strain>
    </source>
</reference>
<sequence length="71" mass="8169">EKEYGDEDNKFKFRIMKSSKKKPFEKTKYGEDVNYSSLKGRAVLKGVDKEAFEKIKGHPEELAAAIFSKSH</sequence>
<feature type="non-terminal residue" evidence="1">
    <location>
        <position position="1"/>
    </location>
</feature>
<protein>
    <submittedName>
        <fullName evidence="1">13172_t:CDS:1</fullName>
    </submittedName>
</protein>
<proteinExistence type="predicted"/>
<dbReference type="EMBL" id="CAJVQC010107086">
    <property type="protein sequence ID" value="CAG8833641.1"/>
    <property type="molecule type" value="Genomic_DNA"/>
</dbReference>
<gene>
    <name evidence="1" type="ORF">RPERSI_LOCUS28903</name>
</gene>
<accession>A0ACA9SAJ0</accession>
<evidence type="ECO:0000313" key="1">
    <source>
        <dbReference type="EMBL" id="CAG8833641.1"/>
    </source>
</evidence>
<comment type="caution">
    <text evidence="1">The sequence shown here is derived from an EMBL/GenBank/DDBJ whole genome shotgun (WGS) entry which is preliminary data.</text>
</comment>
<evidence type="ECO:0000313" key="2">
    <source>
        <dbReference type="Proteomes" id="UP000789920"/>
    </source>
</evidence>
<name>A0ACA9SAJ0_9GLOM</name>
<feature type="non-terminal residue" evidence="1">
    <location>
        <position position="71"/>
    </location>
</feature>